<proteinExistence type="predicted"/>
<accession>A0A9N7NWE5</accession>
<gene>
    <name evidence="3" type="ORF">SHERM_06191</name>
</gene>
<protein>
    <recommendedName>
        <fullName evidence="2">Endonuclease/exonuclease/phosphatase domain-containing protein</fullName>
    </recommendedName>
</protein>
<feature type="non-terminal residue" evidence="3">
    <location>
        <position position="1"/>
    </location>
</feature>
<evidence type="ECO:0000256" key="1">
    <source>
        <dbReference type="SAM" id="SignalP"/>
    </source>
</evidence>
<evidence type="ECO:0000259" key="2">
    <source>
        <dbReference type="Pfam" id="PF03372"/>
    </source>
</evidence>
<dbReference type="Pfam" id="PF03372">
    <property type="entry name" value="Exo_endo_phos"/>
    <property type="match status" value="1"/>
</dbReference>
<dbReference type="PANTHER" id="PTHR33710">
    <property type="entry name" value="BNAC02G09200D PROTEIN"/>
    <property type="match status" value="1"/>
</dbReference>
<feature type="chain" id="PRO_5040439864" description="Endonuclease/exonuclease/phosphatase domain-containing protein" evidence="1">
    <location>
        <begin position="18"/>
        <end position="523"/>
    </location>
</feature>
<dbReference type="InterPro" id="IPR036691">
    <property type="entry name" value="Endo/exonu/phosph_ase_sf"/>
</dbReference>
<dbReference type="GO" id="GO:0003824">
    <property type="term" value="F:catalytic activity"/>
    <property type="evidence" value="ECO:0007669"/>
    <property type="project" value="InterPro"/>
</dbReference>
<dbReference type="AlphaFoldDB" id="A0A9N7NWE5"/>
<name>A0A9N7NWE5_STRHE</name>
<feature type="signal peptide" evidence="1">
    <location>
        <begin position="1"/>
        <end position="17"/>
    </location>
</feature>
<organism evidence="3 4">
    <name type="scientific">Striga hermonthica</name>
    <name type="common">Purple witchweed</name>
    <name type="synonym">Buchnera hermonthica</name>
    <dbReference type="NCBI Taxonomy" id="68872"/>
    <lineage>
        <taxon>Eukaryota</taxon>
        <taxon>Viridiplantae</taxon>
        <taxon>Streptophyta</taxon>
        <taxon>Embryophyta</taxon>
        <taxon>Tracheophyta</taxon>
        <taxon>Spermatophyta</taxon>
        <taxon>Magnoliopsida</taxon>
        <taxon>eudicotyledons</taxon>
        <taxon>Gunneridae</taxon>
        <taxon>Pentapetalae</taxon>
        <taxon>asterids</taxon>
        <taxon>lamiids</taxon>
        <taxon>Lamiales</taxon>
        <taxon>Orobanchaceae</taxon>
        <taxon>Buchnereae</taxon>
        <taxon>Striga</taxon>
    </lineage>
</organism>
<sequence>GVTLLFLMIIASWNIRGFNGPLEQDEVVNLIRRNNIDVLGLLETKIDTRRLSLFMDRRLPGWAFCENFDVVDRGRIAILWNPMKVDITMEAALPQVIFANIRCKVSNHSFIASFIYGLDTREDRKLLWDDLRVFRGRILLPWLLLGDFNAILKPEERIKGERVINRDTMDLLEVCDDLGLSDISSSSFFHTWTENHVWSKLDRAMVDTQWENADFFSHATFLALGISDHSPCIVTIFEARTTTGSPWWFFNMWTAHEKFLPCVQNTWNHGGGGSRQFRLANNLKYLKNSLKALNEEAFSHISSRAKEAKNALKNAQQKLHDQPDDPDTKAKMPLLRLEALKLAKSERQFYQQKAKCNFQIKGDKCTKFYHGLVKKRTKRNFIVSINWEDGTVTDSMEEVAKEFVCYYEALLGTGVETENVDPQILRLGPCVGVDDCSALITPVTVEEIKNTLSDIEGDKSPGPDGYTSTFFLKSWSIVGGDVVAAIQAFFRSSSLLKQWNHTALTLVSKSSHSSQVTDFRPIA</sequence>
<comment type="caution">
    <text evidence="3">The sequence shown here is derived from an EMBL/GenBank/DDBJ whole genome shotgun (WGS) entry which is preliminary data.</text>
</comment>
<dbReference type="SUPFAM" id="SSF56219">
    <property type="entry name" value="DNase I-like"/>
    <property type="match status" value="1"/>
</dbReference>
<dbReference type="InterPro" id="IPR005135">
    <property type="entry name" value="Endo/exonuclease/phosphatase"/>
</dbReference>
<evidence type="ECO:0000313" key="4">
    <source>
        <dbReference type="Proteomes" id="UP001153555"/>
    </source>
</evidence>
<dbReference type="OrthoDB" id="913872at2759"/>
<dbReference type="Gene3D" id="3.60.10.10">
    <property type="entry name" value="Endonuclease/exonuclease/phosphatase"/>
    <property type="match status" value="1"/>
</dbReference>
<feature type="non-terminal residue" evidence="3">
    <location>
        <position position="523"/>
    </location>
</feature>
<dbReference type="Proteomes" id="UP001153555">
    <property type="component" value="Unassembled WGS sequence"/>
</dbReference>
<dbReference type="EMBL" id="CACSLK010031421">
    <property type="protein sequence ID" value="CAA0839627.1"/>
    <property type="molecule type" value="Genomic_DNA"/>
</dbReference>
<keyword evidence="4" id="KW-1185">Reference proteome</keyword>
<reference evidence="3" key="1">
    <citation type="submission" date="2019-12" db="EMBL/GenBank/DDBJ databases">
        <authorList>
            <person name="Scholes J."/>
        </authorList>
    </citation>
    <scope>NUCLEOTIDE SEQUENCE</scope>
</reference>
<feature type="domain" description="Endonuclease/exonuclease/phosphatase" evidence="2">
    <location>
        <begin position="11"/>
        <end position="229"/>
    </location>
</feature>
<dbReference type="PANTHER" id="PTHR33710:SF64">
    <property type="entry name" value="ENDONUCLEASE_EXONUCLEASE_PHOSPHATASE DOMAIN-CONTAINING PROTEIN"/>
    <property type="match status" value="1"/>
</dbReference>
<evidence type="ECO:0000313" key="3">
    <source>
        <dbReference type="EMBL" id="CAA0839627.1"/>
    </source>
</evidence>
<keyword evidence="1" id="KW-0732">Signal</keyword>